<dbReference type="Proteomes" id="UP000675664">
    <property type="component" value="Unassembled WGS sequence"/>
</dbReference>
<dbReference type="AlphaFoldDB" id="A0A8J7W3A0"/>
<dbReference type="EMBL" id="JAGSND010000007">
    <property type="protein sequence ID" value="MBR0598470.1"/>
    <property type="molecule type" value="Genomic_DNA"/>
</dbReference>
<proteinExistence type="predicted"/>
<reference evidence="1" key="1">
    <citation type="submission" date="2021-04" db="EMBL/GenBank/DDBJ databases">
        <title>Sinoanaerobacter chloroacetimidivorans sp. nov., an obligate anaerobic bacterium isolated from anaerobic sludge.</title>
        <authorList>
            <person name="Bao Y."/>
        </authorList>
    </citation>
    <scope>NUCLEOTIDE SEQUENCE</scope>
    <source>
        <strain evidence="1">BAD-6</strain>
    </source>
</reference>
<name>A0A8J7W3A0_9FIRM</name>
<dbReference type="RefSeq" id="WP_227018595.1">
    <property type="nucleotide sequence ID" value="NZ_JAGSND010000007.1"/>
</dbReference>
<protein>
    <submittedName>
        <fullName evidence="1">Uncharacterized protein</fullName>
    </submittedName>
</protein>
<gene>
    <name evidence="1" type="ORF">KCX82_11325</name>
</gene>
<comment type="caution">
    <text evidence="1">The sequence shown here is derived from an EMBL/GenBank/DDBJ whole genome shotgun (WGS) entry which is preliminary data.</text>
</comment>
<sequence length="65" mass="7396">MNLDEVNNRAYRIAMLIAAYSNDKDEINQLAVMFKLLGNALTEKAVLQTQLNSDDLTDCQKKHQI</sequence>
<evidence type="ECO:0000313" key="1">
    <source>
        <dbReference type="EMBL" id="MBR0598470.1"/>
    </source>
</evidence>
<keyword evidence="2" id="KW-1185">Reference proteome</keyword>
<evidence type="ECO:0000313" key="2">
    <source>
        <dbReference type="Proteomes" id="UP000675664"/>
    </source>
</evidence>
<reference evidence="1" key="2">
    <citation type="submission" date="2021-04" db="EMBL/GenBank/DDBJ databases">
        <authorList>
            <person name="Liu J."/>
        </authorList>
    </citation>
    <scope>NUCLEOTIDE SEQUENCE</scope>
    <source>
        <strain evidence="1">BAD-6</strain>
    </source>
</reference>
<organism evidence="1 2">
    <name type="scientific">Sinanaerobacter chloroacetimidivorans</name>
    <dbReference type="NCBI Taxonomy" id="2818044"/>
    <lineage>
        <taxon>Bacteria</taxon>
        <taxon>Bacillati</taxon>
        <taxon>Bacillota</taxon>
        <taxon>Clostridia</taxon>
        <taxon>Peptostreptococcales</taxon>
        <taxon>Anaerovoracaceae</taxon>
        <taxon>Sinanaerobacter</taxon>
    </lineage>
</organism>
<accession>A0A8J7W3A0</accession>